<dbReference type="Proteomes" id="UP001589838">
    <property type="component" value="Unassembled WGS sequence"/>
</dbReference>
<dbReference type="InterPro" id="IPR039743">
    <property type="entry name" value="6GAL/EXGAL"/>
</dbReference>
<sequence length="669" mass="74699">MLNLKRKQIIFMCLCFALVFNGFAMTGLAAPKSKAADVPTSVVNWNEELQNVDGFGGSFAFHKAGSVMRLEEPVRSQLLDMIFNQENGIGMSIVRNTVGDGGTWGNTFYDGPAETIMPEPGVFVWDDPEWETKKHGFDKYQIWLMNEAKERGVTTFMSSVWSPPAWMKENESVISSGSGGPANKLRKDMYQEFADYLAEYVLGYKEHFDIDINYISPTNEPDHTGGYSSSLWTPGELNTFVRDYLGPTFEERNVPAQIVLGEGMGFTEYFALDALKDPITVDYVDVVAAHAYLDLQADGTMPKADAFEKSNQLGKTIWQTEYMNQGTSRQTYQHNTITDGMRYANLIGNMFDVTGVSAYFWWWPVANNGADGSDLIRLVNDGSNQGVAATENGLFRVFKRYYSFGNYSRFIQPGYVMIGADKHPTDDVMVTAYKEPDTDNFTVVTVNNSEEDQTITFDLKDFPTGTKAVVPYRTSGSENLKKLDDIQVTDGTFTMELRGTSVTSFIPKQFELPALPDMKDVFSTYLAEENDGQTPGLQVKESSDGTTMLTNIRNNSYVKYDNVNFADGTANGQADYRGILSMNARVSSMEGGTIEVRLGNPDTGKVVGTMDVPKGNAPDTWFKVSTMLDTNQEDGAYGFHDVYLVFKNDNSKNIRMFNVDYFEFSDGDM</sequence>
<reference evidence="4 5" key="1">
    <citation type="submission" date="2024-09" db="EMBL/GenBank/DDBJ databases">
        <authorList>
            <person name="Sun Q."/>
            <person name="Mori K."/>
        </authorList>
    </citation>
    <scope>NUCLEOTIDE SEQUENCE [LARGE SCALE GENOMIC DNA]</scope>
    <source>
        <strain evidence="4 5">NCAIM B.02610</strain>
    </source>
</reference>
<dbReference type="SUPFAM" id="SSF51445">
    <property type="entry name" value="(Trans)glycosidases"/>
    <property type="match status" value="1"/>
</dbReference>
<dbReference type="GO" id="GO:0016787">
    <property type="term" value="F:hydrolase activity"/>
    <property type="evidence" value="ECO:0007669"/>
    <property type="project" value="UniProtKB-KW"/>
</dbReference>
<evidence type="ECO:0000256" key="2">
    <source>
        <dbReference type="SAM" id="SignalP"/>
    </source>
</evidence>
<dbReference type="PROSITE" id="PS51175">
    <property type="entry name" value="CBM6"/>
    <property type="match status" value="1"/>
</dbReference>
<feature type="chain" id="PRO_5046594530" evidence="2">
    <location>
        <begin position="30"/>
        <end position="669"/>
    </location>
</feature>
<dbReference type="SUPFAM" id="SSF49785">
    <property type="entry name" value="Galactose-binding domain-like"/>
    <property type="match status" value="1"/>
</dbReference>
<dbReference type="EMBL" id="JBHLUX010000001">
    <property type="protein sequence ID" value="MFC0469065.1"/>
    <property type="molecule type" value="Genomic_DNA"/>
</dbReference>
<dbReference type="InterPro" id="IPR005084">
    <property type="entry name" value="CBM6"/>
</dbReference>
<name>A0ABV6K6Y2_9BACI</name>
<dbReference type="InterPro" id="IPR006584">
    <property type="entry name" value="Cellulose-bd_IV"/>
</dbReference>
<dbReference type="SUPFAM" id="SSF51011">
    <property type="entry name" value="Glycosyl hydrolase domain"/>
    <property type="match status" value="1"/>
</dbReference>
<gene>
    <name evidence="4" type="ORF">ACFFHM_00410</name>
</gene>
<feature type="domain" description="CBM6" evidence="3">
    <location>
        <begin position="523"/>
        <end position="665"/>
    </location>
</feature>
<dbReference type="InterPro" id="IPR013780">
    <property type="entry name" value="Glyco_hydro_b"/>
</dbReference>
<protein>
    <submittedName>
        <fullName evidence="4">Glycoside hydrolase</fullName>
    </submittedName>
</protein>
<dbReference type="Pfam" id="PF03422">
    <property type="entry name" value="CBM_6"/>
    <property type="match status" value="1"/>
</dbReference>
<evidence type="ECO:0000259" key="3">
    <source>
        <dbReference type="PROSITE" id="PS51175"/>
    </source>
</evidence>
<evidence type="ECO:0000256" key="1">
    <source>
        <dbReference type="ARBA" id="ARBA00022729"/>
    </source>
</evidence>
<dbReference type="InterPro" id="IPR017853">
    <property type="entry name" value="GH"/>
</dbReference>
<dbReference type="Gene3D" id="3.20.20.80">
    <property type="entry name" value="Glycosidases"/>
    <property type="match status" value="1"/>
</dbReference>
<dbReference type="Gene3D" id="2.60.40.1180">
    <property type="entry name" value="Golgi alpha-mannosidase II"/>
    <property type="match status" value="1"/>
</dbReference>
<dbReference type="Gene3D" id="2.60.120.260">
    <property type="entry name" value="Galactose-binding domain-like"/>
    <property type="match status" value="1"/>
</dbReference>
<keyword evidence="1 2" id="KW-0732">Signal</keyword>
<dbReference type="Pfam" id="PF14587">
    <property type="entry name" value="Glyco_hydr_30_2"/>
    <property type="match status" value="1"/>
</dbReference>
<evidence type="ECO:0000313" key="4">
    <source>
        <dbReference type="EMBL" id="MFC0469065.1"/>
    </source>
</evidence>
<proteinExistence type="predicted"/>
<keyword evidence="5" id="KW-1185">Reference proteome</keyword>
<organism evidence="4 5">
    <name type="scientific">Halalkalibacter kiskunsagensis</name>
    <dbReference type="NCBI Taxonomy" id="1548599"/>
    <lineage>
        <taxon>Bacteria</taxon>
        <taxon>Bacillati</taxon>
        <taxon>Bacillota</taxon>
        <taxon>Bacilli</taxon>
        <taxon>Bacillales</taxon>
        <taxon>Bacillaceae</taxon>
        <taxon>Halalkalibacter</taxon>
    </lineage>
</organism>
<comment type="caution">
    <text evidence="4">The sequence shown here is derived from an EMBL/GenBank/DDBJ whole genome shotgun (WGS) entry which is preliminary data.</text>
</comment>
<dbReference type="PANTHER" id="PTHR42767">
    <property type="entry name" value="ENDO-BETA-1,6-GALACTANASE"/>
    <property type="match status" value="1"/>
</dbReference>
<dbReference type="PANTHER" id="PTHR42767:SF1">
    <property type="entry name" value="ENDO-BETA-1,6-GALACTANASE-LIKE DOMAIN-CONTAINING PROTEIN"/>
    <property type="match status" value="1"/>
</dbReference>
<accession>A0ABV6K6Y2</accession>
<evidence type="ECO:0000313" key="5">
    <source>
        <dbReference type="Proteomes" id="UP001589838"/>
    </source>
</evidence>
<dbReference type="RefSeq" id="WP_335958210.1">
    <property type="nucleotide sequence ID" value="NZ_JAXBLX010000001.1"/>
</dbReference>
<dbReference type="InterPro" id="IPR039514">
    <property type="entry name" value="6GAL-like"/>
</dbReference>
<keyword evidence="4" id="KW-0378">Hydrolase</keyword>
<dbReference type="SMART" id="SM00606">
    <property type="entry name" value="CBD_IV"/>
    <property type="match status" value="1"/>
</dbReference>
<dbReference type="InterPro" id="IPR008979">
    <property type="entry name" value="Galactose-bd-like_sf"/>
</dbReference>
<dbReference type="CDD" id="cd04084">
    <property type="entry name" value="CBM6_xylanase-like"/>
    <property type="match status" value="1"/>
</dbReference>
<feature type="signal peptide" evidence="2">
    <location>
        <begin position="1"/>
        <end position="29"/>
    </location>
</feature>